<evidence type="ECO:0000313" key="2">
    <source>
        <dbReference type="EMBL" id="KAJ2782278.1"/>
    </source>
</evidence>
<dbReference type="OrthoDB" id="5578428at2759"/>
<comment type="caution">
    <text evidence="2">The sequence shown here is derived from an EMBL/GenBank/DDBJ whole genome shotgun (WGS) entry which is preliminary data.</text>
</comment>
<dbReference type="SUPFAM" id="SSF50494">
    <property type="entry name" value="Trypsin-like serine proteases"/>
    <property type="match status" value="1"/>
</dbReference>
<gene>
    <name evidence="2" type="ORF">H4R18_002360</name>
</gene>
<dbReference type="InterPro" id="IPR043504">
    <property type="entry name" value="Peptidase_S1_PA_chymotrypsin"/>
</dbReference>
<proteinExistence type="predicted"/>
<dbReference type="PROSITE" id="PS51257">
    <property type="entry name" value="PROKAR_LIPOPROTEIN"/>
    <property type="match status" value="1"/>
</dbReference>
<name>A0A9W8HD55_9FUNG</name>
<keyword evidence="3" id="KW-1185">Reference proteome</keyword>
<evidence type="ECO:0008006" key="4">
    <source>
        <dbReference type="Google" id="ProtNLM"/>
    </source>
</evidence>
<feature type="chain" id="PRO_5040813695" description="Peptidase S1 domain-containing protein" evidence="1">
    <location>
        <begin position="26"/>
        <end position="406"/>
    </location>
</feature>
<reference evidence="2" key="1">
    <citation type="submission" date="2022-07" db="EMBL/GenBank/DDBJ databases">
        <title>Phylogenomic reconstructions and comparative analyses of Kickxellomycotina fungi.</title>
        <authorList>
            <person name="Reynolds N.K."/>
            <person name="Stajich J.E."/>
            <person name="Barry K."/>
            <person name="Grigoriev I.V."/>
            <person name="Crous P."/>
            <person name="Smith M.E."/>
        </authorList>
    </citation>
    <scope>NUCLEOTIDE SEQUENCE</scope>
    <source>
        <strain evidence="2">NBRC 105414</strain>
    </source>
</reference>
<dbReference type="Proteomes" id="UP001140217">
    <property type="component" value="Unassembled WGS sequence"/>
</dbReference>
<evidence type="ECO:0000256" key="1">
    <source>
        <dbReference type="SAM" id="SignalP"/>
    </source>
</evidence>
<organism evidence="2 3">
    <name type="scientific">Coemansia javaensis</name>
    <dbReference type="NCBI Taxonomy" id="2761396"/>
    <lineage>
        <taxon>Eukaryota</taxon>
        <taxon>Fungi</taxon>
        <taxon>Fungi incertae sedis</taxon>
        <taxon>Zoopagomycota</taxon>
        <taxon>Kickxellomycotina</taxon>
        <taxon>Kickxellomycetes</taxon>
        <taxon>Kickxellales</taxon>
        <taxon>Kickxellaceae</taxon>
        <taxon>Coemansia</taxon>
    </lineage>
</organism>
<protein>
    <recommendedName>
        <fullName evidence="4">Peptidase S1 domain-containing protein</fullName>
    </recommendedName>
</protein>
<dbReference type="Gene3D" id="2.40.10.10">
    <property type="entry name" value="Trypsin-like serine proteases"/>
    <property type="match status" value="1"/>
</dbReference>
<feature type="signal peptide" evidence="1">
    <location>
        <begin position="1"/>
        <end position="25"/>
    </location>
</feature>
<dbReference type="InterPro" id="IPR009003">
    <property type="entry name" value="Peptidase_S1_PA"/>
</dbReference>
<dbReference type="AlphaFoldDB" id="A0A9W8HD55"/>
<accession>A0A9W8HD55</accession>
<sequence>MARACRWLLAALAAVGACALGAADAGTGQSPTVVQLESYPYVVYVATPFTVCFGTLLTDSVVVTDARCLFPFSHDSGAPDSVRGTLGPQYFMVVLPKGDVSETMHNIYLSMQGFTSISLAGASASTFFGLVGTYVDNSTYFGVKSAAAHAYYAQSEYDERSGLNFDVGVVTLTHPVDGARLAQLYLDDLSDKDTVSVLSFAPPDTTDNPAAQQKLFKGMDLTKAQLTPVTPLSRSACDSNYLKAYDLKNMNSFTGHGLPGRNSPIYCSPIYANATECDPDTSISISSTAANARSTNLNSTLVLSGGPAPKVVSLGLPRLFEVRTDPDAPCWSNGFVQFARTGIYTDWIGWASEGSIAPNGSWIDKKLTGDVIADFVHPGAATPAASRYAVLLAAAASAVGVVAAFV</sequence>
<keyword evidence="1" id="KW-0732">Signal</keyword>
<dbReference type="EMBL" id="JANBUL010000077">
    <property type="protein sequence ID" value="KAJ2782278.1"/>
    <property type="molecule type" value="Genomic_DNA"/>
</dbReference>
<evidence type="ECO:0000313" key="3">
    <source>
        <dbReference type="Proteomes" id="UP001140217"/>
    </source>
</evidence>